<feature type="region of interest" description="Disordered" evidence="1">
    <location>
        <begin position="746"/>
        <end position="906"/>
    </location>
</feature>
<evidence type="ECO:0000256" key="1">
    <source>
        <dbReference type="SAM" id="MobiDB-lite"/>
    </source>
</evidence>
<keyword evidence="3" id="KW-1185">Reference proteome</keyword>
<gene>
    <name evidence="2" type="ORF">MPDQ_003032</name>
</gene>
<feature type="compositionally biased region" description="Pro residues" evidence="1">
    <location>
        <begin position="885"/>
        <end position="899"/>
    </location>
</feature>
<name>A0A507R5N1_MONPU</name>
<dbReference type="Proteomes" id="UP000319663">
    <property type="component" value="Unassembled WGS sequence"/>
</dbReference>
<feature type="compositionally biased region" description="Polar residues" evidence="1">
    <location>
        <begin position="417"/>
        <end position="430"/>
    </location>
</feature>
<feature type="region of interest" description="Disordered" evidence="1">
    <location>
        <begin position="380"/>
        <end position="604"/>
    </location>
</feature>
<sequence length="933" mass="100302">MAPVTRNDIVADAHTSSTEDRRGSTSESAQPTPNSDRTSQSPAPSMHKSKCESCGEFFETANGDEESLRAALKEHIAAVHPHIAKSSLDDPAADGAKNGEAHESESVAAKDAEAKNVEGTPDIGAEDNGEARLANQGHAESHRETEAEVESYRHHLSAPFISIHGTPAEQIIALVEQRAHQYWNLHDVQRFSSGYEDETKDLDELWGLMHSGSNPLKKRGSDEFGDRPTPYKKTKVARGEFLEITPVTDILAQLRDPELRSHDELYAITANVAHTLKVWQAEYMAIDKLTKLATRSASKQTVNPRKPEQPAVFEDKKESILYGYKYDPKQEKINNQDPFIQGGFKATPAQQRKMDEKVNRGDPNPDGWTVLSRFGVDCIPKFQNPPKEEESVSKNTRKRKAAELEAARAAEAASRATPNPSITTVDTQQDLYAHQGPPPKRQRTRGGRQGATAEAPTSDNTTASAEADTTPGTPGSTPGPSSTPFRGSTRGRGGRGGRAGRGQRGRGALRALPRTLPQTDGAQDTPATAPDTPTTSTRGRGQGRTSTLPGTTNTPPPIQARPATATCTGSQPAPIAPAPSNNTQGQGSGSSTVLMSTAPNESLDPAELIRRQKIANSKNPKRTEAMLNHWERFIAAGRIRNPKRSKEEIEAARADEAARKAAEGPKVGGRKRKSAATEAAKKHKMETAVAPAVQLAPALTTGVEPATVPAVTLQPSHSLTTSAQQTPVQTVQSHADIFGASHASAPHAPIQATPTGPQAPPTHPSHVQGSHSQTHLAPSHRNPLPPVQPAHSQTHAQTSTVQHTFAQSTHAQPAPVQPAPVQPPHLQAAGPIHPARHLAPQPVHLFPHHTPSSLPPSLSPYAPIDPRVVGRPPYDPARPSGLHGPPFPPTHPLPHPPHQPHYQTVYPPYPEYYLHYGRPSLPRPGNPHGHPRP</sequence>
<feature type="compositionally biased region" description="Low complexity" evidence="1">
    <location>
        <begin position="469"/>
        <end position="488"/>
    </location>
</feature>
<feature type="compositionally biased region" description="Low complexity" evidence="1">
    <location>
        <begin position="506"/>
        <end position="547"/>
    </location>
</feature>
<feature type="compositionally biased region" description="Polar residues" evidence="1">
    <location>
        <begin position="765"/>
        <end position="776"/>
    </location>
</feature>
<feature type="compositionally biased region" description="Polar residues" evidence="1">
    <location>
        <begin position="790"/>
        <end position="809"/>
    </location>
</feature>
<proteinExistence type="predicted"/>
<dbReference type="AlphaFoldDB" id="A0A507R5N1"/>
<protein>
    <submittedName>
        <fullName evidence="2">Uncharacterized protein</fullName>
    </submittedName>
</protein>
<feature type="region of interest" description="Disordered" evidence="1">
    <location>
        <begin position="1"/>
        <end position="52"/>
    </location>
</feature>
<organism evidence="2 3">
    <name type="scientific">Monascus purpureus</name>
    <name type="common">Red mold</name>
    <name type="synonym">Monascus anka</name>
    <dbReference type="NCBI Taxonomy" id="5098"/>
    <lineage>
        <taxon>Eukaryota</taxon>
        <taxon>Fungi</taxon>
        <taxon>Dikarya</taxon>
        <taxon>Ascomycota</taxon>
        <taxon>Pezizomycotina</taxon>
        <taxon>Eurotiomycetes</taxon>
        <taxon>Eurotiomycetidae</taxon>
        <taxon>Eurotiales</taxon>
        <taxon>Aspergillaceae</taxon>
        <taxon>Monascus</taxon>
    </lineage>
</organism>
<feature type="compositionally biased region" description="Basic and acidic residues" evidence="1">
    <location>
        <begin position="97"/>
        <end position="116"/>
    </location>
</feature>
<feature type="compositionally biased region" description="Low complexity" evidence="1">
    <location>
        <begin position="580"/>
        <end position="592"/>
    </location>
</feature>
<comment type="caution">
    <text evidence="2">The sequence shown here is derived from an EMBL/GenBank/DDBJ whole genome shotgun (WGS) entry which is preliminary data.</text>
</comment>
<evidence type="ECO:0000313" key="3">
    <source>
        <dbReference type="Proteomes" id="UP000319663"/>
    </source>
</evidence>
<dbReference type="OrthoDB" id="4115400at2759"/>
<feature type="compositionally biased region" description="Polar residues" evidence="1">
    <location>
        <begin position="455"/>
        <end position="464"/>
    </location>
</feature>
<feature type="compositionally biased region" description="Gly residues" evidence="1">
    <location>
        <begin position="490"/>
        <end position="502"/>
    </location>
</feature>
<feature type="compositionally biased region" description="Polar residues" evidence="1">
    <location>
        <begin position="25"/>
        <end position="43"/>
    </location>
</feature>
<feature type="region of interest" description="Disordered" evidence="1">
    <location>
        <begin position="655"/>
        <end position="683"/>
    </location>
</feature>
<feature type="region of interest" description="Disordered" evidence="1">
    <location>
        <begin position="333"/>
        <end position="367"/>
    </location>
</feature>
<evidence type="ECO:0000313" key="2">
    <source>
        <dbReference type="EMBL" id="TQB77394.1"/>
    </source>
</evidence>
<reference evidence="2 3" key="1">
    <citation type="submission" date="2019-06" db="EMBL/GenBank/DDBJ databases">
        <title>Wine fermentation using esterase from Monascus purpureus.</title>
        <authorList>
            <person name="Geng C."/>
            <person name="Zhang Y."/>
        </authorList>
    </citation>
    <scope>NUCLEOTIDE SEQUENCE [LARGE SCALE GENOMIC DNA]</scope>
    <source>
        <strain evidence="2">HQ1</strain>
    </source>
</reference>
<feature type="region of interest" description="Disordered" evidence="1">
    <location>
        <begin position="84"/>
        <end position="128"/>
    </location>
</feature>
<accession>A0A507R5N1</accession>
<dbReference type="EMBL" id="VIFY01000002">
    <property type="protein sequence ID" value="TQB77394.1"/>
    <property type="molecule type" value="Genomic_DNA"/>
</dbReference>
<dbReference type="STRING" id="5098.A0A507R5N1"/>